<sequence>MTLEAGTLRVTLQYAKDIKDCDWFGRQDPYARLRIGSQERLSRVCRDGGRNPVWDEAFEFTIINENTLEMILMDQDTLKRDDLIGTCTISLARVREQGHDIVQAPVSNGKKTQKQQGFVQVSLSFVPNSRLRPSSQPAAYHPAAPMPAYSYTTAAPPPGPTGYYSAPSFHYSPCLGTHQPATVASGWPVCPVPPVRQRALPRAAGDAAAKYSPDAGVDLLGDELLDLLAGNPLPTLGPHAPGTTASDADWQEAGADCGAPCI</sequence>
<name>D8UDC3_VOLCA</name>
<dbReference type="InterPro" id="IPR035892">
    <property type="entry name" value="C2_domain_sf"/>
</dbReference>
<keyword evidence="3" id="KW-1185">Reference proteome</keyword>
<evidence type="ECO:0000313" key="2">
    <source>
        <dbReference type="EMBL" id="EFJ42284.1"/>
    </source>
</evidence>
<dbReference type="Pfam" id="PF00168">
    <property type="entry name" value="C2"/>
    <property type="match status" value="1"/>
</dbReference>
<dbReference type="InParanoid" id="D8UDC3"/>
<dbReference type="CDD" id="cd00030">
    <property type="entry name" value="C2"/>
    <property type="match status" value="1"/>
</dbReference>
<protein>
    <recommendedName>
        <fullName evidence="1">C2 domain-containing protein</fullName>
    </recommendedName>
</protein>
<dbReference type="KEGG" id="vcn:VOLCADRAFT_119476"/>
<dbReference type="PANTHER" id="PTHR47052">
    <property type="entry name" value="CONSERVED SERINE PROLINE-RICH PROTEIN (AFU_ORTHOLOGUE AFUA_2G01790)"/>
    <property type="match status" value="1"/>
</dbReference>
<evidence type="ECO:0000259" key="1">
    <source>
        <dbReference type="PROSITE" id="PS50004"/>
    </source>
</evidence>
<dbReference type="AlphaFoldDB" id="D8UDC3"/>
<dbReference type="FunCoup" id="D8UDC3">
    <property type="interactions" value="32"/>
</dbReference>
<dbReference type="STRING" id="3068.D8UDC3"/>
<proteinExistence type="predicted"/>
<gene>
    <name evidence="2" type="ORF">VOLCADRAFT_119476</name>
</gene>
<dbReference type="SMART" id="SM00239">
    <property type="entry name" value="C2"/>
    <property type="match status" value="1"/>
</dbReference>
<dbReference type="PANTHER" id="PTHR47052:SF3">
    <property type="entry name" value="INGRESSION PROTEIN 1"/>
    <property type="match status" value="1"/>
</dbReference>
<dbReference type="InterPro" id="IPR000008">
    <property type="entry name" value="C2_dom"/>
</dbReference>
<organism evidence="3">
    <name type="scientific">Volvox carteri f. nagariensis</name>
    <dbReference type="NCBI Taxonomy" id="3068"/>
    <lineage>
        <taxon>Eukaryota</taxon>
        <taxon>Viridiplantae</taxon>
        <taxon>Chlorophyta</taxon>
        <taxon>core chlorophytes</taxon>
        <taxon>Chlorophyceae</taxon>
        <taxon>CS clade</taxon>
        <taxon>Chlamydomonadales</taxon>
        <taxon>Volvocaceae</taxon>
        <taxon>Volvox</taxon>
    </lineage>
</organism>
<evidence type="ECO:0000313" key="3">
    <source>
        <dbReference type="Proteomes" id="UP000001058"/>
    </source>
</evidence>
<dbReference type="SUPFAM" id="SSF49562">
    <property type="entry name" value="C2 domain (Calcium/lipid-binding domain, CaLB)"/>
    <property type="match status" value="1"/>
</dbReference>
<dbReference type="PROSITE" id="PS50004">
    <property type="entry name" value="C2"/>
    <property type="match status" value="1"/>
</dbReference>
<dbReference type="Gene3D" id="2.60.40.150">
    <property type="entry name" value="C2 domain"/>
    <property type="match status" value="1"/>
</dbReference>
<dbReference type="EMBL" id="GL378384">
    <property type="protein sequence ID" value="EFJ42284.1"/>
    <property type="molecule type" value="Genomic_DNA"/>
</dbReference>
<feature type="domain" description="C2" evidence="1">
    <location>
        <begin position="1"/>
        <end position="105"/>
    </location>
</feature>
<reference evidence="2 3" key="1">
    <citation type="journal article" date="2010" name="Science">
        <title>Genomic analysis of organismal complexity in the multicellular green alga Volvox carteri.</title>
        <authorList>
            <person name="Prochnik S.E."/>
            <person name="Umen J."/>
            <person name="Nedelcu A.M."/>
            <person name="Hallmann A."/>
            <person name="Miller S.M."/>
            <person name="Nishii I."/>
            <person name="Ferris P."/>
            <person name="Kuo A."/>
            <person name="Mitros T."/>
            <person name="Fritz-Laylin L.K."/>
            <person name="Hellsten U."/>
            <person name="Chapman J."/>
            <person name="Simakov O."/>
            <person name="Rensing S.A."/>
            <person name="Terry A."/>
            <person name="Pangilinan J."/>
            <person name="Kapitonov V."/>
            <person name="Jurka J."/>
            <person name="Salamov A."/>
            <person name="Shapiro H."/>
            <person name="Schmutz J."/>
            <person name="Grimwood J."/>
            <person name="Lindquist E."/>
            <person name="Lucas S."/>
            <person name="Grigoriev I.V."/>
            <person name="Schmitt R."/>
            <person name="Kirk D."/>
            <person name="Rokhsar D.S."/>
        </authorList>
    </citation>
    <scope>NUCLEOTIDE SEQUENCE [LARGE SCALE GENOMIC DNA]</scope>
    <source>
        <strain evidence="3">f. Nagariensis / Eve</strain>
    </source>
</reference>
<dbReference type="OrthoDB" id="419768at2759"/>
<dbReference type="InterPro" id="IPR052981">
    <property type="entry name" value="Ingression_C2_domain"/>
</dbReference>
<dbReference type="eggNOG" id="KOG1030">
    <property type="taxonomic scope" value="Eukaryota"/>
</dbReference>
<dbReference type="Proteomes" id="UP000001058">
    <property type="component" value="Unassembled WGS sequence"/>
</dbReference>
<accession>D8UDC3</accession>
<dbReference type="RefSeq" id="XP_002956682.1">
    <property type="nucleotide sequence ID" value="XM_002956636.1"/>
</dbReference>
<dbReference type="GeneID" id="9619972"/>